<evidence type="ECO:0000256" key="1">
    <source>
        <dbReference type="SAM" id="SignalP"/>
    </source>
</evidence>
<protein>
    <submittedName>
        <fullName evidence="3">DUF4142 domain-containing protein</fullName>
    </submittedName>
</protein>
<evidence type="ECO:0000259" key="2">
    <source>
        <dbReference type="Pfam" id="PF13628"/>
    </source>
</evidence>
<keyword evidence="1" id="KW-0732">Signal</keyword>
<dbReference type="Pfam" id="PF13628">
    <property type="entry name" value="DUF4142"/>
    <property type="match status" value="2"/>
</dbReference>
<name>A0ABW3WSJ9_9HYPH</name>
<dbReference type="PANTHER" id="PTHR38593:SF1">
    <property type="entry name" value="BLR2558 PROTEIN"/>
    <property type="match status" value="1"/>
</dbReference>
<dbReference type="RefSeq" id="WP_238207934.1">
    <property type="nucleotide sequence ID" value="NZ_JBHTND010000001.1"/>
</dbReference>
<dbReference type="PANTHER" id="PTHR38593">
    <property type="entry name" value="BLR2558 PROTEIN"/>
    <property type="match status" value="1"/>
</dbReference>
<proteinExistence type="predicted"/>
<gene>
    <name evidence="3" type="ORF">ACFQ4G_00185</name>
</gene>
<dbReference type="InterPro" id="IPR025419">
    <property type="entry name" value="DUF4142"/>
</dbReference>
<dbReference type="Proteomes" id="UP001597176">
    <property type="component" value="Unassembled WGS sequence"/>
</dbReference>
<reference evidence="4" key="1">
    <citation type="journal article" date="2019" name="Int. J. Syst. Evol. Microbiol.">
        <title>The Global Catalogue of Microorganisms (GCM) 10K type strain sequencing project: providing services to taxonomists for standard genome sequencing and annotation.</title>
        <authorList>
            <consortium name="The Broad Institute Genomics Platform"/>
            <consortium name="The Broad Institute Genome Sequencing Center for Infectious Disease"/>
            <person name="Wu L."/>
            <person name="Ma J."/>
        </authorList>
    </citation>
    <scope>NUCLEOTIDE SEQUENCE [LARGE SCALE GENOMIC DNA]</scope>
    <source>
        <strain evidence="4">CCUG 56108</strain>
    </source>
</reference>
<accession>A0ABW3WSJ9</accession>
<sequence length="233" mass="23562">MMNKYVALSAVVVAMATPAAAQTMSGDFRMQAMQANAFEVQSGQIALSKSRNPQVIRFARDAVRDHRAANVALAGGERTYAGNGGPGGLIGAPLAIAGGAVGAATGAATGVVAGTLSGGPVGAVEGLGSGASRGAAAGSRAFNGDVDTTAGTTMVPVDPQQQAMLSELAAAPAGPRFDRLYGQIQVKSHEMAIGMYQSYAQTGTNPALRAHAEQALPVLQQHYQMAQRLPGAR</sequence>
<evidence type="ECO:0000313" key="4">
    <source>
        <dbReference type="Proteomes" id="UP001597176"/>
    </source>
</evidence>
<feature type="chain" id="PRO_5046518980" evidence="1">
    <location>
        <begin position="22"/>
        <end position="233"/>
    </location>
</feature>
<comment type="caution">
    <text evidence="3">The sequence shown here is derived from an EMBL/GenBank/DDBJ whole genome shotgun (WGS) entry which is preliminary data.</text>
</comment>
<feature type="domain" description="DUF4142" evidence="2">
    <location>
        <begin position="27"/>
        <end position="74"/>
    </location>
</feature>
<dbReference type="EMBL" id="JBHTND010000001">
    <property type="protein sequence ID" value="MFD1300003.1"/>
    <property type="molecule type" value="Genomic_DNA"/>
</dbReference>
<keyword evidence="4" id="KW-1185">Reference proteome</keyword>
<feature type="domain" description="DUF4142" evidence="2">
    <location>
        <begin position="157"/>
        <end position="229"/>
    </location>
</feature>
<dbReference type="InterPro" id="IPR012347">
    <property type="entry name" value="Ferritin-like"/>
</dbReference>
<feature type="signal peptide" evidence="1">
    <location>
        <begin position="1"/>
        <end position="21"/>
    </location>
</feature>
<evidence type="ECO:0000313" key="3">
    <source>
        <dbReference type="EMBL" id="MFD1300003.1"/>
    </source>
</evidence>
<organism evidence="3 4">
    <name type="scientific">Methylobacterium marchantiae</name>
    <dbReference type="NCBI Taxonomy" id="600331"/>
    <lineage>
        <taxon>Bacteria</taxon>
        <taxon>Pseudomonadati</taxon>
        <taxon>Pseudomonadota</taxon>
        <taxon>Alphaproteobacteria</taxon>
        <taxon>Hyphomicrobiales</taxon>
        <taxon>Methylobacteriaceae</taxon>
        <taxon>Methylobacterium</taxon>
    </lineage>
</organism>
<dbReference type="Gene3D" id="1.20.1260.10">
    <property type="match status" value="1"/>
</dbReference>